<evidence type="ECO:0000256" key="1">
    <source>
        <dbReference type="ARBA" id="ARBA00023015"/>
    </source>
</evidence>
<evidence type="ECO:0000313" key="7">
    <source>
        <dbReference type="RefSeq" id="XP_019624456.1"/>
    </source>
</evidence>
<accession>A0A6P4Z4E4</accession>
<dbReference type="AlphaFoldDB" id="A0A6P4Z4E4"/>
<dbReference type="GO" id="GO:0000981">
    <property type="term" value="F:DNA-binding transcription factor activity, RNA polymerase II-specific"/>
    <property type="evidence" value="ECO:0007669"/>
    <property type="project" value="TreeGrafter"/>
</dbReference>
<dbReference type="SUPFAM" id="SSF57959">
    <property type="entry name" value="Leucine zipper domain"/>
    <property type="match status" value="1"/>
</dbReference>
<dbReference type="OrthoDB" id="10065378at2759"/>
<feature type="region of interest" description="Disordered" evidence="4">
    <location>
        <begin position="152"/>
        <end position="176"/>
    </location>
</feature>
<dbReference type="PANTHER" id="PTHR23351">
    <property type="entry name" value="FOS TRANSCRIPTION FACTOR-RELATED"/>
    <property type="match status" value="1"/>
</dbReference>
<keyword evidence="6" id="KW-1185">Reference proteome</keyword>
<dbReference type="PROSITE" id="PS50217">
    <property type="entry name" value="BZIP"/>
    <property type="match status" value="1"/>
</dbReference>
<proteinExistence type="predicted"/>
<dbReference type="Proteomes" id="UP000515135">
    <property type="component" value="Unplaced"/>
</dbReference>
<dbReference type="GO" id="GO:0000978">
    <property type="term" value="F:RNA polymerase II cis-regulatory region sequence-specific DNA binding"/>
    <property type="evidence" value="ECO:0007669"/>
    <property type="project" value="TreeGrafter"/>
</dbReference>
<name>A0A6P4Z4E4_BRABE</name>
<dbReference type="Gene3D" id="1.20.5.170">
    <property type="match status" value="1"/>
</dbReference>
<feature type="compositionally biased region" description="Polar residues" evidence="4">
    <location>
        <begin position="67"/>
        <end position="77"/>
    </location>
</feature>
<keyword evidence="1" id="KW-0805">Transcription regulation</keyword>
<feature type="region of interest" description="Disordered" evidence="4">
    <location>
        <begin position="1"/>
        <end position="20"/>
    </location>
</feature>
<dbReference type="Pfam" id="PF07716">
    <property type="entry name" value="bZIP_2"/>
    <property type="match status" value="1"/>
</dbReference>
<feature type="compositionally biased region" description="Basic and acidic residues" evidence="4">
    <location>
        <begin position="78"/>
        <end position="94"/>
    </location>
</feature>
<feature type="compositionally biased region" description="Basic and acidic residues" evidence="4">
    <location>
        <begin position="1"/>
        <end position="11"/>
    </location>
</feature>
<dbReference type="GeneID" id="109470115"/>
<organism evidence="6 7">
    <name type="scientific">Branchiostoma belcheri</name>
    <name type="common">Amphioxus</name>
    <dbReference type="NCBI Taxonomy" id="7741"/>
    <lineage>
        <taxon>Eukaryota</taxon>
        <taxon>Metazoa</taxon>
        <taxon>Chordata</taxon>
        <taxon>Cephalochordata</taxon>
        <taxon>Leptocardii</taxon>
        <taxon>Amphioxiformes</taxon>
        <taxon>Branchiostomatidae</taxon>
        <taxon>Branchiostoma</taxon>
    </lineage>
</organism>
<keyword evidence="3" id="KW-0804">Transcription</keyword>
<evidence type="ECO:0000259" key="5">
    <source>
        <dbReference type="PROSITE" id="PS50217"/>
    </source>
</evidence>
<keyword evidence="2" id="KW-0238">DNA-binding</keyword>
<evidence type="ECO:0000256" key="2">
    <source>
        <dbReference type="ARBA" id="ARBA00023125"/>
    </source>
</evidence>
<dbReference type="PANTHER" id="PTHR23351:SF24">
    <property type="entry name" value="ACTIVATING TRANSCRIPTION FACTOR 3-RELATED"/>
    <property type="match status" value="1"/>
</dbReference>
<feature type="compositionally biased region" description="Polar residues" evidence="4">
    <location>
        <begin position="154"/>
        <end position="176"/>
    </location>
</feature>
<reference evidence="7" key="1">
    <citation type="submission" date="2025-08" db="UniProtKB">
        <authorList>
            <consortium name="RefSeq"/>
        </authorList>
    </citation>
    <scope>IDENTIFICATION</scope>
    <source>
        <tissue evidence="7">Gonad</tissue>
    </source>
</reference>
<evidence type="ECO:0000256" key="4">
    <source>
        <dbReference type="SAM" id="MobiDB-lite"/>
    </source>
</evidence>
<evidence type="ECO:0000256" key="3">
    <source>
        <dbReference type="ARBA" id="ARBA00023163"/>
    </source>
</evidence>
<feature type="domain" description="BZIP" evidence="5">
    <location>
        <begin position="81"/>
        <end position="144"/>
    </location>
</feature>
<dbReference type="InterPro" id="IPR004827">
    <property type="entry name" value="bZIP"/>
</dbReference>
<protein>
    <submittedName>
        <fullName evidence="7">Protein fosB-like</fullName>
    </submittedName>
</protein>
<dbReference type="KEGG" id="bbel:109470115"/>
<gene>
    <name evidence="7" type="primary">LOC109470115</name>
</gene>
<dbReference type="GO" id="GO:0005634">
    <property type="term" value="C:nucleus"/>
    <property type="evidence" value="ECO:0007669"/>
    <property type="project" value="TreeGrafter"/>
</dbReference>
<dbReference type="RefSeq" id="XP_019624456.1">
    <property type="nucleotide sequence ID" value="XM_019768897.1"/>
</dbReference>
<sequence>MSGNSHIEKVPELPPPNLLAGESDVHFTAVQQHREPGSTTHPCSFHFAKGGEEEIVTRDSQDFPPSETVSSEQMSTITKDEESCRHRREKNRDAAARCRFRRRAREERLRKHTICLENANSGLRTEIARLQHELRSLSKHVMNHMELCHAGPSYTGQLTGPTRTNHVQDSSTTPQD</sequence>
<dbReference type="SMART" id="SM00338">
    <property type="entry name" value="BRLZ"/>
    <property type="match status" value="1"/>
</dbReference>
<dbReference type="PRINTS" id="PR00042">
    <property type="entry name" value="LEUZIPPRFOS"/>
</dbReference>
<dbReference type="InterPro" id="IPR046347">
    <property type="entry name" value="bZIP_sf"/>
</dbReference>
<dbReference type="PROSITE" id="PS00036">
    <property type="entry name" value="BZIP_BASIC"/>
    <property type="match status" value="1"/>
</dbReference>
<dbReference type="InterPro" id="IPR000837">
    <property type="entry name" value="AP-1"/>
</dbReference>
<evidence type="ECO:0000313" key="6">
    <source>
        <dbReference type="Proteomes" id="UP000515135"/>
    </source>
</evidence>
<feature type="region of interest" description="Disordered" evidence="4">
    <location>
        <begin position="56"/>
        <end position="94"/>
    </location>
</feature>